<evidence type="ECO:0000313" key="3">
    <source>
        <dbReference type="Proteomes" id="UP000015453"/>
    </source>
</evidence>
<dbReference type="EMBL" id="AUSU01007128">
    <property type="protein sequence ID" value="EPS61038.1"/>
    <property type="molecule type" value="Genomic_DNA"/>
</dbReference>
<name>S8DE37_9LAMI</name>
<evidence type="ECO:0000313" key="2">
    <source>
        <dbReference type="EMBL" id="EPS61038.1"/>
    </source>
</evidence>
<gene>
    <name evidence="2" type="ORF">M569_13763</name>
</gene>
<feature type="region of interest" description="Disordered" evidence="1">
    <location>
        <begin position="1"/>
        <end position="87"/>
    </location>
</feature>
<sequence length="87" mass="10268">QEGKQNLSETSKTKNEKNSDASEHQTSTNQTRQKKYFTHKTVSVREKMKTRGTRFQTEHDKGRKEDRYTSSQQQTARKLFQDSSKKQ</sequence>
<evidence type="ECO:0000256" key="1">
    <source>
        <dbReference type="SAM" id="MobiDB-lite"/>
    </source>
</evidence>
<feature type="compositionally biased region" description="Polar residues" evidence="1">
    <location>
        <begin position="1"/>
        <end position="10"/>
    </location>
</feature>
<accession>S8DE37</accession>
<reference evidence="2 3" key="1">
    <citation type="journal article" date="2013" name="BMC Genomics">
        <title>The miniature genome of a carnivorous plant Genlisea aurea contains a low number of genes and short non-coding sequences.</title>
        <authorList>
            <person name="Leushkin E.V."/>
            <person name="Sutormin R.A."/>
            <person name="Nabieva E.R."/>
            <person name="Penin A.A."/>
            <person name="Kondrashov A.S."/>
            <person name="Logacheva M.D."/>
        </authorList>
    </citation>
    <scope>NUCLEOTIDE SEQUENCE [LARGE SCALE GENOMIC DNA]</scope>
</reference>
<feature type="compositionally biased region" description="Basic and acidic residues" evidence="1">
    <location>
        <begin position="56"/>
        <end position="68"/>
    </location>
</feature>
<organism evidence="2 3">
    <name type="scientific">Genlisea aurea</name>
    <dbReference type="NCBI Taxonomy" id="192259"/>
    <lineage>
        <taxon>Eukaryota</taxon>
        <taxon>Viridiplantae</taxon>
        <taxon>Streptophyta</taxon>
        <taxon>Embryophyta</taxon>
        <taxon>Tracheophyta</taxon>
        <taxon>Spermatophyta</taxon>
        <taxon>Magnoliopsida</taxon>
        <taxon>eudicotyledons</taxon>
        <taxon>Gunneridae</taxon>
        <taxon>Pentapetalae</taxon>
        <taxon>asterids</taxon>
        <taxon>lamiids</taxon>
        <taxon>Lamiales</taxon>
        <taxon>Lentibulariaceae</taxon>
        <taxon>Genlisea</taxon>
    </lineage>
</organism>
<feature type="non-terminal residue" evidence="2">
    <location>
        <position position="87"/>
    </location>
</feature>
<comment type="caution">
    <text evidence="2">The sequence shown here is derived from an EMBL/GenBank/DDBJ whole genome shotgun (WGS) entry which is preliminary data.</text>
</comment>
<feature type="non-terminal residue" evidence="2">
    <location>
        <position position="1"/>
    </location>
</feature>
<feature type="compositionally biased region" description="Basic and acidic residues" evidence="1">
    <location>
        <begin position="11"/>
        <end position="23"/>
    </location>
</feature>
<proteinExistence type="predicted"/>
<keyword evidence="3" id="KW-1185">Reference proteome</keyword>
<protein>
    <submittedName>
        <fullName evidence="2">Uncharacterized protein</fullName>
    </submittedName>
</protein>
<dbReference type="AlphaFoldDB" id="S8DE37"/>
<dbReference type="Proteomes" id="UP000015453">
    <property type="component" value="Unassembled WGS sequence"/>
</dbReference>